<sequence length="154" mass="17096">MHSGEAVNLGCLNNEAQGMEAPVIDDELWILIESLLPRPKPRRKKHPGRPRASDRAALNGILFVLKTGMRWDHLPTRLGFGSGASCRRRLRDCQTAGVWRRMHELLLDKLREAGQIDFSYAAVDASSVRAVGVGEKQARTPRIARDLVSSTTSL</sequence>
<protein>
    <submittedName>
        <fullName evidence="2">Transposase</fullName>
    </submittedName>
</protein>
<dbReference type="RefSeq" id="WP_276265898.1">
    <property type="nucleotide sequence ID" value="NZ_JARJLM010000319.1"/>
</dbReference>
<dbReference type="PANTHER" id="PTHR46637">
    <property type="entry name" value="TIS1421-TRANSPOSASE PROTEIN A"/>
    <property type="match status" value="1"/>
</dbReference>
<dbReference type="Pfam" id="PF13340">
    <property type="entry name" value="DUF4096"/>
    <property type="match status" value="1"/>
</dbReference>
<feature type="domain" description="Insertion element IS402-like" evidence="1">
    <location>
        <begin position="25"/>
        <end position="103"/>
    </location>
</feature>
<dbReference type="EMBL" id="JARJLM010000319">
    <property type="protein sequence ID" value="MDF3834976.1"/>
    <property type="molecule type" value="Genomic_DNA"/>
</dbReference>
<evidence type="ECO:0000313" key="2">
    <source>
        <dbReference type="EMBL" id="MDF3834976.1"/>
    </source>
</evidence>
<organism evidence="2 3">
    <name type="scientific">Cupriavidus basilensis</name>
    <dbReference type="NCBI Taxonomy" id="68895"/>
    <lineage>
        <taxon>Bacteria</taxon>
        <taxon>Pseudomonadati</taxon>
        <taxon>Pseudomonadota</taxon>
        <taxon>Betaproteobacteria</taxon>
        <taxon>Burkholderiales</taxon>
        <taxon>Burkholderiaceae</taxon>
        <taxon>Cupriavidus</taxon>
    </lineage>
</organism>
<accession>A0ABT6AQT4</accession>
<dbReference type="PANTHER" id="PTHR46637:SF1">
    <property type="entry name" value="BLL5188 PROTEIN"/>
    <property type="match status" value="1"/>
</dbReference>
<comment type="caution">
    <text evidence="2">The sequence shown here is derived from an EMBL/GenBank/DDBJ whole genome shotgun (WGS) entry which is preliminary data.</text>
</comment>
<dbReference type="InterPro" id="IPR025161">
    <property type="entry name" value="IS402-like_dom"/>
</dbReference>
<reference evidence="2 3" key="1">
    <citation type="submission" date="2023-03" db="EMBL/GenBank/DDBJ databases">
        <title>Draft assemblies of triclosan tolerant bacteria isolated from returned activated sludge.</title>
        <authorList>
            <person name="Van Hamelsveld S."/>
        </authorList>
    </citation>
    <scope>NUCLEOTIDE SEQUENCE [LARGE SCALE GENOMIC DNA]</scope>
    <source>
        <strain evidence="2 3">GW210010_S58</strain>
    </source>
</reference>
<dbReference type="Proteomes" id="UP001216674">
    <property type="component" value="Unassembled WGS sequence"/>
</dbReference>
<evidence type="ECO:0000313" key="3">
    <source>
        <dbReference type="Proteomes" id="UP001216674"/>
    </source>
</evidence>
<keyword evidence="3" id="KW-1185">Reference proteome</keyword>
<proteinExistence type="predicted"/>
<gene>
    <name evidence="2" type="ORF">P3W85_18715</name>
</gene>
<dbReference type="InterPro" id="IPR052909">
    <property type="entry name" value="Transposase_6_like"/>
</dbReference>
<evidence type="ECO:0000259" key="1">
    <source>
        <dbReference type="Pfam" id="PF13340"/>
    </source>
</evidence>
<name>A0ABT6AQT4_9BURK</name>